<dbReference type="AlphaFoldDB" id="F2DSW2"/>
<feature type="compositionally biased region" description="Low complexity" evidence="1">
    <location>
        <begin position="145"/>
        <end position="172"/>
    </location>
</feature>
<reference evidence="2" key="1">
    <citation type="journal article" date="2011" name="Plant Physiol.">
        <title>Comprehensive sequence analysis of 24,783 barley full-length cDNAs derived from 12 clone libraries.</title>
        <authorList>
            <person name="Matsumoto T."/>
            <person name="Tanaka T."/>
            <person name="Sakai H."/>
            <person name="Amano N."/>
            <person name="Kanamori H."/>
            <person name="Kurita K."/>
            <person name="Kikuta A."/>
            <person name="Kamiya K."/>
            <person name="Yamamoto M."/>
            <person name="Ikawa H."/>
            <person name="Fujii N."/>
            <person name="Hori K."/>
            <person name="Itoh T."/>
            <person name="Sato K."/>
        </authorList>
    </citation>
    <scope>NUCLEOTIDE SEQUENCE</scope>
    <source>
        <tissue evidence="2">Shoot and root</tissue>
    </source>
</reference>
<sequence>MVSGSQPAPCRSPTWTSASRCAGTVATTSSSTAGRASCTRRRARRGRASTPACSLVRNCQWSLDFMDGRHGARLAGLRAVGRRAHVHVQGQVVQRVGRPVGAGVHAAAQGQPVAGQGVPGEQLLLTGLLGGDRGAARRHRGTVRGDGAAGADGSAAAEAAHGELGARGVRAGQEGGAGGRGARGERRQRVEAAVRDALHGVSAMQRRPEPGLLRGQLRRPEPGLLRGQLRAPRRAR</sequence>
<feature type="region of interest" description="Disordered" evidence="1">
    <location>
        <begin position="30"/>
        <end position="49"/>
    </location>
</feature>
<feature type="compositionally biased region" description="Basic and acidic residues" evidence="1">
    <location>
        <begin position="182"/>
        <end position="198"/>
    </location>
</feature>
<organism evidence="2">
    <name type="scientific">Hordeum vulgare subsp. vulgare</name>
    <name type="common">Domesticated barley</name>
    <dbReference type="NCBI Taxonomy" id="112509"/>
    <lineage>
        <taxon>Eukaryota</taxon>
        <taxon>Viridiplantae</taxon>
        <taxon>Streptophyta</taxon>
        <taxon>Embryophyta</taxon>
        <taxon>Tracheophyta</taxon>
        <taxon>Spermatophyta</taxon>
        <taxon>Magnoliopsida</taxon>
        <taxon>Liliopsida</taxon>
        <taxon>Poales</taxon>
        <taxon>Poaceae</taxon>
        <taxon>BOP clade</taxon>
        <taxon>Pooideae</taxon>
        <taxon>Triticodae</taxon>
        <taxon>Triticeae</taxon>
        <taxon>Hordeinae</taxon>
        <taxon>Hordeum</taxon>
    </lineage>
</organism>
<protein>
    <submittedName>
        <fullName evidence="2">Predicted protein</fullName>
    </submittedName>
</protein>
<evidence type="ECO:0000256" key="1">
    <source>
        <dbReference type="SAM" id="MobiDB-lite"/>
    </source>
</evidence>
<evidence type="ECO:0000313" key="2">
    <source>
        <dbReference type="EMBL" id="BAJ98183.1"/>
    </source>
</evidence>
<name>F2DSW2_HORVV</name>
<feature type="compositionally biased region" description="Basic residues" evidence="1">
    <location>
        <begin position="38"/>
        <end position="47"/>
    </location>
</feature>
<dbReference type="EMBL" id="AK366980">
    <property type="protein sequence ID" value="BAJ98183.1"/>
    <property type="molecule type" value="mRNA"/>
</dbReference>
<feature type="region of interest" description="Disordered" evidence="1">
    <location>
        <begin position="135"/>
        <end position="236"/>
    </location>
</feature>
<proteinExistence type="evidence at transcript level"/>
<accession>F2DSW2</accession>